<proteinExistence type="inferred from homology"/>
<dbReference type="Pfam" id="PF13561">
    <property type="entry name" value="adh_short_C2"/>
    <property type="match status" value="1"/>
</dbReference>
<dbReference type="Proteomes" id="UP000620046">
    <property type="component" value="Unassembled WGS sequence"/>
</dbReference>
<sequence length="247" mass="26249">MEPLNRPVVLITGAAKRVGAVIARTLHAAGYDLVLHCRHSTAEADTLATELSAQRANSTLVLHADLADLSALPTLIDTTLSHYGRLDALINNASAFYPTPMETATPAQWNELFASNAQAPFFLAQAALPALRSARGTIVNLVDIYAEHALAQHPIYVMAKAALSAMTRCLALDLGPEIRVNGVAPGAVMWPSDGKPYADQEAMLARTPLKRAGAPQDVASAVLWLLRDAPFVTGQIIRVDGGRSVTV</sequence>
<dbReference type="Gene3D" id="3.40.50.720">
    <property type="entry name" value="NAD(P)-binding Rossmann-like Domain"/>
    <property type="match status" value="1"/>
</dbReference>
<name>A0ABQ1GQN9_9GAMM</name>
<dbReference type="PRINTS" id="PR00081">
    <property type="entry name" value="GDHRDH"/>
</dbReference>
<keyword evidence="4" id="KW-1185">Reference proteome</keyword>
<protein>
    <submittedName>
        <fullName evidence="3">Pteridine reductase</fullName>
    </submittedName>
</protein>
<evidence type="ECO:0000313" key="4">
    <source>
        <dbReference type="Proteomes" id="UP000620046"/>
    </source>
</evidence>
<dbReference type="InterPro" id="IPR002347">
    <property type="entry name" value="SDR_fam"/>
</dbReference>
<dbReference type="RefSeq" id="WP_188797498.1">
    <property type="nucleotide sequence ID" value="NZ_BMJA01000005.1"/>
</dbReference>
<dbReference type="PRINTS" id="PR00080">
    <property type="entry name" value="SDRFAMILY"/>
</dbReference>
<evidence type="ECO:0000256" key="2">
    <source>
        <dbReference type="ARBA" id="ARBA00023002"/>
    </source>
</evidence>
<dbReference type="EMBL" id="BMJA01000005">
    <property type="protein sequence ID" value="GGA48442.1"/>
    <property type="molecule type" value="Genomic_DNA"/>
</dbReference>
<dbReference type="InterPro" id="IPR020904">
    <property type="entry name" value="Sc_DH/Rdtase_CS"/>
</dbReference>
<evidence type="ECO:0000313" key="3">
    <source>
        <dbReference type="EMBL" id="GGA48442.1"/>
    </source>
</evidence>
<comment type="similarity">
    <text evidence="1">Belongs to the short-chain dehydrogenases/reductases (SDR) family.</text>
</comment>
<reference evidence="4" key="1">
    <citation type="journal article" date="2019" name="Int. J. Syst. Evol. Microbiol.">
        <title>The Global Catalogue of Microorganisms (GCM) 10K type strain sequencing project: providing services to taxonomists for standard genome sequencing and annotation.</title>
        <authorList>
            <consortium name="The Broad Institute Genomics Platform"/>
            <consortium name="The Broad Institute Genome Sequencing Center for Infectious Disease"/>
            <person name="Wu L."/>
            <person name="Ma J."/>
        </authorList>
    </citation>
    <scope>NUCLEOTIDE SEQUENCE [LARGE SCALE GENOMIC DNA]</scope>
    <source>
        <strain evidence="4">CGMCC 1.15439</strain>
    </source>
</reference>
<dbReference type="SUPFAM" id="SSF51735">
    <property type="entry name" value="NAD(P)-binding Rossmann-fold domains"/>
    <property type="match status" value="1"/>
</dbReference>
<dbReference type="NCBIfam" id="NF006598">
    <property type="entry name" value="PRK09135.1"/>
    <property type="match status" value="1"/>
</dbReference>
<dbReference type="PROSITE" id="PS00061">
    <property type="entry name" value="ADH_SHORT"/>
    <property type="match status" value="1"/>
</dbReference>
<evidence type="ECO:0000256" key="1">
    <source>
        <dbReference type="ARBA" id="ARBA00006484"/>
    </source>
</evidence>
<keyword evidence="2" id="KW-0560">Oxidoreductase</keyword>
<accession>A0ABQ1GQN9</accession>
<dbReference type="InterPro" id="IPR036291">
    <property type="entry name" value="NAD(P)-bd_dom_sf"/>
</dbReference>
<comment type="caution">
    <text evidence="3">The sequence shown here is derived from an EMBL/GenBank/DDBJ whole genome shotgun (WGS) entry which is preliminary data.</text>
</comment>
<dbReference type="PANTHER" id="PTHR43639">
    <property type="entry name" value="OXIDOREDUCTASE, SHORT-CHAIN DEHYDROGENASE/REDUCTASE FAMILY (AFU_ORTHOLOGUE AFUA_5G02870)"/>
    <property type="match status" value="1"/>
</dbReference>
<gene>
    <name evidence="3" type="primary">ptr1</name>
    <name evidence="3" type="ORF">GCM10010981_42110</name>
</gene>
<dbReference type="PANTHER" id="PTHR43639:SF1">
    <property type="entry name" value="SHORT-CHAIN DEHYDROGENASE_REDUCTASE FAMILY PROTEIN"/>
    <property type="match status" value="1"/>
</dbReference>
<organism evidence="3 4">
    <name type="scientific">Dyella nitratireducens</name>
    <dbReference type="NCBI Taxonomy" id="1849580"/>
    <lineage>
        <taxon>Bacteria</taxon>
        <taxon>Pseudomonadati</taxon>
        <taxon>Pseudomonadota</taxon>
        <taxon>Gammaproteobacteria</taxon>
        <taxon>Lysobacterales</taxon>
        <taxon>Rhodanobacteraceae</taxon>
        <taxon>Dyella</taxon>
    </lineage>
</organism>